<dbReference type="GO" id="GO:0006605">
    <property type="term" value="P:protein targeting"/>
    <property type="evidence" value="ECO:0007669"/>
    <property type="project" value="InterPro"/>
</dbReference>
<dbReference type="InterPro" id="IPR027417">
    <property type="entry name" value="P-loop_NTPase"/>
</dbReference>
<keyword evidence="2" id="KW-0653">Protein transport</keyword>
<protein>
    <recommendedName>
        <fullName evidence="1">chloroplast protein-transporting ATPase</fullName>
        <ecNumber evidence="1">7.4.2.4</ecNumber>
    </recommendedName>
</protein>
<evidence type="ECO:0000313" key="6">
    <source>
        <dbReference type="EMBL" id="KAJ0203442.1"/>
    </source>
</evidence>
<dbReference type="GO" id="GO:0016464">
    <property type="term" value="F:chloroplast protein-transporting ATPase activity"/>
    <property type="evidence" value="ECO:0007669"/>
    <property type="project" value="UniProtKB-EC"/>
</dbReference>
<dbReference type="InterPro" id="IPR014018">
    <property type="entry name" value="SecA_motor_DEAD"/>
</dbReference>
<feature type="domain" description="SecA family profile" evidence="5">
    <location>
        <begin position="1"/>
        <end position="380"/>
    </location>
</feature>
<dbReference type="Pfam" id="PF07727">
    <property type="entry name" value="RVT_2"/>
    <property type="match status" value="1"/>
</dbReference>
<dbReference type="InterPro" id="IPR013103">
    <property type="entry name" value="RVT_2"/>
</dbReference>
<evidence type="ECO:0000256" key="4">
    <source>
        <dbReference type="ARBA" id="ARBA00034043"/>
    </source>
</evidence>
<proteinExistence type="predicted"/>
<dbReference type="GO" id="GO:0017038">
    <property type="term" value="P:protein import"/>
    <property type="evidence" value="ECO:0007669"/>
    <property type="project" value="InterPro"/>
</dbReference>
<dbReference type="EC" id="7.4.2.4" evidence="1"/>
<dbReference type="Gene3D" id="3.40.50.300">
    <property type="entry name" value="P-loop containing nucleotide triphosphate hydrolases"/>
    <property type="match status" value="1"/>
</dbReference>
<evidence type="ECO:0000256" key="3">
    <source>
        <dbReference type="ARBA" id="ARBA00023010"/>
    </source>
</evidence>
<organism evidence="6 7">
    <name type="scientific">Lactuca sativa</name>
    <name type="common">Garden lettuce</name>
    <dbReference type="NCBI Taxonomy" id="4236"/>
    <lineage>
        <taxon>Eukaryota</taxon>
        <taxon>Viridiplantae</taxon>
        <taxon>Streptophyta</taxon>
        <taxon>Embryophyta</taxon>
        <taxon>Tracheophyta</taxon>
        <taxon>Spermatophyta</taxon>
        <taxon>Magnoliopsida</taxon>
        <taxon>eudicotyledons</taxon>
        <taxon>Gunneridae</taxon>
        <taxon>Pentapetalae</taxon>
        <taxon>asterids</taxon>
        <taxon>campanulids</taxon>
        <taxon>Asterales</taxon>
        <taxon>Asteraceae</taxon>
        <taxon>Cichorioideae</taxon>
        <taxon>Cichorieae</taxon>
        <taxon>Lactucinae</taxon>
        <taxon>Lactuca</taxon>
    </lineage>
</organism>
<dbReference type="PANTHER" id="PTHR30612">
    <property type="entry name" value="SECA INNER MEMBRANE COMPONENT OF SEC PROTEIN SECRETION SYSTEM"/>
    <property type="match status" value="1"/>
</dbReference>
<keyword evidence="7" id="KW-1185">Reference proteome</keyword>
<evidence type="ECO:0000256" key="2">
    <source>
        <dbReference type="ARBA" id="ARBA00022927"/>
    </source>
</evidence>
<dbReference type="AlphaFoldDB" id="A0A9R1VER9"/>
<sequence length="380" mass="43229">MGVSNNLDDAGVIIQNKARLVAKGFTQIKCLDYNETFAPVARLEAIRIFLAYVAHKTFKVYQMDVKSDFLNGELDTEVYLQQPPGFVNLTFPNHYYKLWKAVHGLKQAPRECWISWTEALMPSIFFLGKTIPLKLGYVGVVNRCQEVNVRTHTTTVIPELKHHEFIKELKQLHKVQDDKELFGMVVKTQPKDVTTLVLDYEAVQADALTVDQLASLEKYNETTIATCTSVLATEVERINSIKANLLTGTIVEKLTEANLRDRNHLKELIYVSEARAASQRHINVTKATGHELFALNFKLLEIQRKMQERVLHMELVVRPKPLHFAIVDELDYVLIDEGRNPLLISGEASKDAARNTVAAKVAELLMRGLVFYFFALLFPF</sequence>
<gene>
    <name evidence="6" type="ORF">LSAT_V11C500244710</name>
</gene>
<comment type="catalytic activity">
    <reaction evidence="4">
        <text>ATP + H2O + chloroplast-proteinSide 1 = ADP + phosphate + chloroplast-proteinSide 2.</text>
        <dbReference type="EC" id="7.4.2.4"/>
    </reaction>
</comment>
<dbReference type="EMBL" id="NBSK02000005">
    <property type="protein sequence ID" value="KAJ0203442.1"/>
    <property type="molecule type" value="Genomic_DNA"/>
</dbReference>
<dbReference type="PANTHER" id="PTHR30612:SF11">
    <property type="entry name" value="PROTEIN TRANSLOCASE SUBUNIT SECA2, CHLOROPLASTIC"/>
    <property type="match status" value="1"/>
</dbReference>
<dbReference type="GO" id="GO:0016020">
    <property type="term" value="C:membrane"/>
    <property type="evidence" value="ECO:0007669"/>
    <property type="project" value="InterPro"/>
</dbReference>
<dbReference type="PROSITE" id="PS51196">
    <property type="entry name" value="SECA_MOTOR_DEAD"/>
    <property type="match status" value="1"/>
</dbReference>
<comment type="caution">
    <text evidence="6">The sequence shown here is derived from an EMBL/GenBank/DDBJ whole genome shotgun (WGS) entry which is preliminary data.</text>
</comment>
<accession>A0A9R1VER9</accession>
<dbReference type="GO" id="GO:0006886">
    <property type="term" value="P:intracellular protein transport"/>
    <property type="evidence" value="ECO:0007669"/>
    <property type="project" value="InterPro"/>
</dbReference>
<dbReference type="InterPro" id="IPR000185">
    <property type="entry name" value="SecA"/>
</dbReference>
<keyword evidence="3" id="KW-0811">Translocation</keyword>
<evidence type="ECO:0000259" key="5">
    <source>
        <dbReference type="PROSITE" id="PS51196"/>
    </source>
</evidence>
<dbReference type="Pfam" id="PF07517">
    <property type="entry name" value="SecA_DEAD"/>
    <property type="match status" value="1"/>
</dbReference>
<dbReference type="Proteomes" id="UP000235145">
    <property type="component" value="Unassembled WGS sequence"/>
</dbReference>
<dbReference type="InterPro" id="IPR011115">
    <property type="entry name" value="SecA_DEAD"/>
</dbReference>
<name>A0A9R1VER9_LACSA</name>
<keyword evidence="2" id="KW-0813">Transport</keyword>
<evidence type="ECO:0000313" key="7">
    <source>
        <dbReference type="Proteomes" id="UP000235145"/>
    </source>
</evidence>
<dbReference type="GO" id="GO:0005524">
    <property type="term" value="F:ATP binding"/>
    <property type="evidence" value="ECO:0007669"/>
    <property type="project" value="InterPro"/>
</dbReference>
<evidence type="ECO:0000256" key="1">
    <source>
        <dbReference type="ARBA" id="ARBA00012047"/>
    </source>
</evidence>
<reference evidence="6 7" key="1">
    <citation type="journal article" date="2017" name="Nat. Commun.">
        <title>Genome assembly with in vitro proximity ligation data and whole-genome triplication in lettuce.</title>
        <authorList>
            <person name="Reyes-Chin-Wo S."/>
            <person name="Wang Z."/>
            <person name="Yang X."/>
            <person name="Kozik A."/>
            <person name="Arikit S."/>
            <person name="Song C."/>
            <person name="Xia L."/>
            <person name="Froenicke L."/>
            <person name="Lavelle D.O."/>
            <person name="Truco M.J."/>
            <person name="Xia R."/>
            <person name="Zhu S."/>
            <person name="Xu C."/>
            <person name="Xu H."/>
            <person name="Xu X."/>
            <person name="Cox K."/>
            <person name="Korf I."/>
            <person name="Meyers B.C."/>
            <person name="Michelmore R.W."/>
        </authorList>
    </citation>
    <scope>NUCLEOTIDE SEQUENCE [LARGE SCALE GENOMIC DNA]</scope>
    <source>
        <strain evidence="7">cv. Salinas</strain>
        <tissue evidence="6">Seedlings</tissue>
    </source>
</reference>